<protein>
    <submittedName>
        <fullName evidence="2">Uncharacterized protein</fullName>
    </submittedName>
</protein>
<organism evidence="2">
    <name type="scientific">uncultured Mycobacteriales bacterium</name>
    <dbReference type="NCBI Taxonomy" id="581187"/>
    <lineage>
        <taxon>Bacteria</taxon>
        <taxon>Bacillati</taxon>
        <taxon>Actinomycetota</taxon>
        <taxon>Actinomycetes</taxon>
        <taxon>Mycobacteriales</taxon>
        <taxon>environmental samples</taxon>
    </lineage>
</organism>
<evidence type="ECO:0000256" key="1">
    <source>
        <dbReference type="SAM" id="MobiDB-lite"/>
    </source>
</evidence>
<name>A0A6J4JZC7_9ACTN</name>
<feature type="compositionally biased region" description="Basic residues" evidence="1">
    <location>
        <begin position="22"/>
        <end position="31"/>
    </location>
</feature>
<feature type="compositionally biased region" description="Basic and acidic residues" evidence="1">
    <location>
        <begin position="36"/>
        <end position="56"/>
    </location>
</feature>
<dbReference type="AlphaFoldDB" id="A0A6J4JZC7"/>
<feature type="non-terminal residue" evidence="2">
    <location>
        <position position="1"/>
    </location>
</feature>
<feature type="compositionally biased region" description="Gly residues" evidence="1">
    <location>
        <begin position="7"/>
        <end position="16"/>
    </location>
</feature>
<evidence type="ECO:0000313" key="2">
    <source>
        <dbReference type="EMBL" id="CAA9291610.1"/>
    </source>
</evidence>
<feature type="region of interest" description="Disordered" evidence="1">
    <location>
        <begin position="83"/>
        <end position="142"/>
    </location>
</feature>
<sequence>EESQPAGCGGRVGGGRPVRPAARGRGRRRGALLRSGRGELRRHLPHLHLREPDDRTGADLHVHAGMHLAGRLPLPRLAAAVRRDVPQRRARRRRRHRRLLRPGPDLGGRGRVLERARHRALPLGRPGHQQPRLHPQPRHHRL</sequence>
<accession>A0A6J4JZC7</accession>
<proteinExistence type="predicted"/>
<gene>
    <name evidence="2" type="ORF">AVDCRST_MAG41-4411</name>
</gene>
<feature type="region of interest" description="Disordered" evidence="1">
    <location>
        <begin position="1"/>
        <end position="56"/>
    </location>
</feature>
<dbReference type="EMBL" id="CADCTP010000426">
    <property type="protein sequence ID" value="CAA9291610.1"/>
    <property type="molecule type" value="Genomic_DNA"/>
</dbReference>
<feature type="non-terminal residue" evidence="2">
    <location>
        <position position="142"/>
    </location>
</feature>
<feature type="compositionally biased region" description="Basic residues" evidence="1">
    <location>
        <begin position="88"/>
        <end position="100"/>
    </location>
</feature>
<reference evidence="2" key="1">
    <citation type="submission" date="2020-02" db="EMBL/GenBank/DDBJ databases">
        <authorList>
            <person name="Meier V. D."/>
        </authorList>
    </citation>
    <scope>NUCLEOTIDE SEQUENCE</scope>
    <source>
        <strain evidence="2">AVDCRST_MAG41</strain>
    </source>
</reference>